<comment type="caution">
    <text evidence="4">The sequence shown here is derived from an EMBL/GenBank/DDBJ whole genome shotgun (WGS) entry which is preliminary data.</text>
</comment>
<dbReference type="AlphaFoldDB" id="A0A8J3DAZ1"/>
<feature type="domain" description="GYF" evidence="3">
    <location>
        <begin position="3"/>
        <end position="50"/>
    </location>
</feature>
<dbReference type="EMBL" id="BMXG01000007">
    <property type="protein sequence ID" value="GHB98730.1"/>
    <property type="molecule type" value="Genomic_DNA"/>
</dbReference>
<gene>
    <name evidence="4" type="ORF">GCM10007047_13400</name>
</gene>
<feature type="transmembrane region" description="Helical" evidence="2">
    <location>
        <begin position="219"/>
        <end position="236"/>
    </location>
</feature>
<dbReference type="RefSeq" id="WP_189513245.1">
    <property type="nucleotide sequence ID" value="NZ_BMXG01000007.1"/>
</dbReference>
<evidence type="ECO:0000256" key="1">
    <source>
        <dbReference type="SAM" id="MobiDB-lite"/>
    </source>
</evidence>
<evidence type="ECO:0000313" key="4">
    <source>
        <dbReference type="EMBL" id="GHB98730.1"/>
    </source>
</evidence>
<evidence type="ECO:0000313" key="5">
    <source>
        <dbReference type="Proteomes" id="UP000642829"/>
    </source>
</evidence>
<protein>
    <recommendedName>
        <fullName evidence="3">GYF domain-containing protein</fullName>
    </recommendedName>
</protein>
<reference evidence="4" key="1">
    <citation type="journal article" date="2014" name="Int. J. Syst. Evol. Microbiol.">
        <title>Complete genome sequence of Corynebacterium casei LMG S-19264T (=DSM 44701T), isolated from a smear-ripened cheese.</title>
        <authorList>
            <consortium name="US DOE Joint Genome Institute (JGI-PGF)"/>
            <person name="Walter F."/>
            <person name="Albersmeier A."/>
            <person name="Kalinowski J."/>
            <person name="Ruckert C."/>
        </authorList>
    </citation>
    <scope>NUCLEOTIDE SEQUENCE</scope>
    <source>
        <strain evidence="4">KCTC 12870</strain>
    </source>
</reference>
<feature type="transmembrane region" description="Helical" evidence="2">
    <location>
        <begin position="194"/>
        <end position="213"/>
    </location>
</feature>
<keyword evidence="5" id="KW-1185">Reference proteome</keyword>
<feature type="transmembrane region" description="Helical" evidence="2">
    <location>
        <begin position="163"/>
        <end position="187"/>
    </location>
</feature>
<name>A0A8J3DAZ1_9BACT</name>
<keyword evidence="2" id="KW-1133">Transmembrane helix</keyword>
<proteinExistence type="predicted"/>
<dbReference type="InterPro" id="IPR025640">
    <property type="entry name" value="GYF_2"/>
</dbReference>
<sequence length="247" mass="26568">MSWYYAQGQDSKGPITQEEFDALRFSGQINDQTMVWREGWAEWLPLGQAPLGTPSPTPAPATGDPQLSETPVLVDSYQGPVVDGVGAEEVPADPAEFSDGLPLEHEEAATHFVAGARWFYWIAALSAVNSTIAFFQGGVYFVIGLAFTIIIDEIGFALSEEMGAMAVYIAFGVNLVIAGLVALFGYLSLKGIRAVMVIGIVLYIIDGLIFLLAADLLSVAFHAYASFGLIRGFLALNKLKKADIKLV</sequence>
<evidence type="ECO:0000259" key="3">
    <source>
        <dbReference type="Pfam" id="PF14237"/>
    </source>
</evidence>
<dbReference type="Pfam" id="PF14237">
    <property type="entry name" value="GYF_2"/>
    <property type="match status" value="1"/>
</dbReference>
<organism evidence="4 5">
    <name type="scientific">Cerasicoccus arenae</name>
    <dbReference type="NCBI Taxonomy" id="424488"/>
    <lineage>
        <taxon>Bacteria</taxon>
        <taxon>Pseudomonadati</taxon>
        <taxon>Verrucomicrobiota</taxon>
        <taxon>Opitutia</taxon>
        <taxon>Puniceicoccales</taxon>
        <taxon>Cerasicoccaceae</taxon>
        <taxon>Cerasicoccus</taxon>
    </lineage>
</organism>
<reference evidence="4" key="2">
    <citation type="submission" date="2020-09" db="EMBL/GenBank/DDBJ databases">
        <authorList>
            <person name="Sun Q."/>
            <person name="Kim S."/>
        </authorList>
    </citation>
    <scope>NUCLEOTIDE SEQUENCE</scope>
    <source>
        <strain evidence="4">KCTC 12870</strain>
    </source>
</reference>
<feature type="transmembrane region" description="Helical" evidence="2">
    <location>
        <begin position="118"/>
        <end position="151"/>
    </location>
</feature>
<evidence type="ECO:0000256" key="2">
    <source>
        <dbReference type="SAM" id="Phobius"/>
    </source>
</evidence>
<feature type="region of interest" description="Disordered" evidence="1">
    <location>
        <begin position="47"/>
        <end position="69"/>
    </location>
</feature>
<keyword evidence="2" id="KW-0472">Membrane</keyword>
<keyword evidence="2" id="KW-0812">Transmembrane</keyword>
<accession>A0A8J3DAZ1</accession>
<dbReference type="Proteomes" id="UP000642829">
    <property type="component" value="Unassembled WGS sequence"/>
</dbReference>